<keyword evidence="1" id="KW-1015">Disulfide bond</keyword>
<organism evidence="4">
    <name type="scientific">Lygus hesperus</name>
    <name type="common">Western plant bug</name>
    <dbReference type="NCBI Taxonomy" id="30085"/>
    <lineage>
        <taxon>Eukaryota</taxon>
        <taxon>Metazoa</taxon>
        <taxon>Ecdysozoa</taxon>
        <taxon>Arthropoda</taxon>
        <taxon>Hexapoda</taxon>
        <taxon>Insecta</taxon>
        <taxon>Pterygota</taxon>
        <taxon>Neoptera</taxon>
        <taxon>Paraneoptera</taxon>
        <taxon>Hemiptera</taxon>
        <taxon>Heteroptera</taxon>
        <taxon>Panheteroptera</taxon>
        <taxon>Cimicomorpha</taxon>
        <taxon>Miridae</taxon>
        <taxon>Mirini</taxon>
        <taxon>Lygus</taxon>
    </lineage>
</organism>
<gene>
    <name evidence="4" type="ORF">g.69831</name>
</gene>
<feature type="domain" description="C-type lectin" evidence="3">
    <location>
        <begin position="46"/>
        <end position="164"/>
    </location>
</feature>
<dbReference type="PANTHER" id="PTHR45710">
    <property type="entry name" value="C-TYPE LECTIN DOMAIN-CONTAINING PROTEIN 180"/>
    <property type="match status" value="1"/>
</dbReference>
<dbReference type="PROSITE" id="PS00615">
    <property type="entry name" value="C_TYPE_LECTIN_1"/>
    <property type="match status" value="1"/>
</dbReference>
<evidence type="ECO:0000313" key="4">
    <source>
        <dbReference type="EMBL" id="JAP98256.1"/>
    </source>
</evidence>
<evidence type="ECO:0000256" key="2">
    <source>
        <dbReference type="SAM" id="SignalP"/>
    </source>
</evidence>
<dbReference type="PROSITE" id="PS50041">
    <property type="entry name" value="C_TYPE_LECTIN_2"/>
    <property type="match status" value="1"/>
</dbReference>
<feature type="signal peptide" evidence="2">
    <location>
        <begin position="1"/>
        <end position="27"/>
    </location>
</feature>
<dbReference type="AlphaFoldDB" id="A0A146KST2"/>
<proteinExistence type="predicted"/>
<dbReference type="CDD" id="cd00037">
    <property type="entry name" value="CLECT"/>
    <property type="match status" value="1"/>
</dbReference>
<feature type="chain" id="PRO_5007526679" description="C-type lectin domain-containing protein" evidence="2">
    <location>
        <begin position="28"/>
        <end position="213"/>
    </location>
</feature>
<dbReference type="InterPro" id="IPR016187">
    <property type="entry name" value="CTDL_fold"/>
</dbReference>
<evidence type="ECO:0000259" key="3">
    <source>
        <dbReference type="PROSITE" id="PS50041"/>
    </source>
</evidence>
<dbReference type="SUPFAM" id="SSF56436">
    <property type="entry name" value="C-type lectin-like"/>
    <property type="match status" value="1"/>
</dbReference>
<dbReference type="Gene3D" id="3.10.100.10">
    <property type="entry name" value="Mannose-Binding Protein A, subunit A"/>
    <property type="match status" value="1"/>
</dbReference>
<dbReference type="EMBL" id="GDHC01020372">
    <property type="protein sequence ID" value="JAP98256.1"/>
    <property type="molecule type" value="Transcribed_RNA"/>
</dbReference>
<feature type="non-terminal residue" evidence="4">
    <location>
        <position position="1"/>
    </location>
</feature>
<dbReference type="PANTHER" id="PTHR45710:SF26">
    <property type="entry name" value="RH26557P"/>
    <property type="match status" value="1"/>
</dbReference>
<accession>A0A146KST2</accession>
<evidence type="ECO:0000256" key="1">
    <source>
        <dbReference type="ARBA" id="ARBA00023157"/>
    </source>
</evidence>
<sequence>CISVQHVSRTEMLLAALTLLSLSTVLCEIQTGPELMYKCAHKYFRVGNNCYHLSTEKVPWREAVFRCDDLKGQLAVLDSKLEDQKLRKYLNRHKPDKNERWIAGSFDSNNQIWRWAYKGDPFKYQGFSRQRRRGNAWKCTVMDYYLLYRWNSRSCLQRKKYICERPIEIIRSKRGSATSNYSKKVDKRKLRILNRRKYKKKLPAISNNVILEE</sequence>
<protein>
    <recommendedName>
        <fullName evidence="3">C-type lectin domain-containing protein</fullName>
    </recommendedName>
</protein>
<name>A0A146KST2_LYGHE</name>
<dbReference type="InterPro" id="IPR050828">
    <property type="entry name" value="C-type_lectin/matrix_domain"/>
</dbReference>
<dbReference type="InterPro" id="IPR016186">
    <property type="entry name" value="C-type_lectin-like/link_sf"/>
</dbReference>
<dbReference type="InterPro" id="IPR001304">
    <property type="entry name" value="C-type_lectin-like"/>
</dbReference>
<reference evidence="4" key="1">
    <citation type="journal article" date="2016" name="Gigascience">
        <title>De novo construction of an expanded transcriptome assembly for the western tarnished plant bug, Lygus hesperus.</title>
        <authorList>
            <person name="Tassone E.E."/>
            <person name="Geib S.M."/>
            <person name="Hall B."/>
            <person name="Fabrick J.A."/>
            <person name="Brent C.S."/>
            <person name="Hull J.J."/>
        </authorList>
    </citation>
    <scope>NUCLEOTIDE SEQUENCE</scope>
</reference>
<dbReference type="InterPro" id="IPR018378">
    <property type="entry name" value="C-type_lectin_CS"/>
</dbReference>
<dbReference type="SMART" id="SM00034">
    <property type="entry name" value="CLECT"/>
    <property type="match status" value="1"/>
</dbReference>
<dbReference type="Pfam" id="PF00059">
    <property type="entry name" value="Lectin_C"/>
    <property type="match status" value="1"/>
</dbReference>
<keyword evidence="2" id="KW-0732">Signal</keyword>